<dbReference type="Gramene" id="CDY46806">
    <property type="protein sequence ID" value="CDY46806"/>
    <property type="gene ID" value="GSBRNA2T00086238001"/>
</dbReference>
<gene>
    <name evidence="2" type="primary">BnaC02g43140D</name>
    <name evidence="1" type="ORF">DARMORV10_C02P63390.1</name>
    <name evidence="2" type="ORF">GSBRNA2T00086238001</name>
</gene>
<name>A0A078IAA2_BRANA</name>
<accession>A0A078IAA2</accession>
<evidence type="ECO:0000313" key="3">
    <source>
        <dbReference type="Proteomes" id="UP000028999"/>
    </source>
</evidence>
<dbReference type="EMBL" id="LK032686">
    <property type="protein sequence ID" value="CDY46806.1"/>
    <property type="molecule type" value="Genomic_DNA"/>
</dbReference>
<dbReference type="EMBL" id="HG994366">
    <property type="protein sequence ID" value="CAF1921842.1"/>
    <property type="molecule type" value="Genomic_DNA"/>
</dbReference>
<dbReference type="Proteomes" id="UP000028999">
    <property type="component" value="Unassembled WGS sequence"/>
</dbReference>
<proteinExistence type="predicted"/>
<reference evidence="2 3" key="1">
    <citation type="journal article" date="2014" name="Science">
        <title>Plant genetics. Early allopolyploid evolution in the post-Neolithic Brassica napus oilseed genome.</title>
        <authorList>
            <person name="Chalhoub B."/>
            <person name="Denoeud F."/>
            <person name="Liu S."/>
            <person name="Parkin I.A."/>
            <person name="Tang H."/>
            <person name="Wang X."/>
            <person name="Chiquet J."/>
            <person name="Belcram H."/>
            <person name="Tong C."/>
            <person name="Samans B."/>
            <person name="Correa M."/>
            <person name="Da Silva C."/>
            <person name="Just J."/>
            <person name="Falentin C."/>
            <person name="Koh C.S."/>
            <person name="Le Clainche I."/>
            <person name="Bernard M."/>
            <person name="Bento P."/>
            <person name="Noel B."/>
            <person name="Labadie K."/>
            <person name="Alberti A."/>
            <person name="Charles M."/>
            <person name="Arnaud D."/>
            <person name="Guo H."/>
            <person name="Daviaud C."/>
            <person name="Alamery S."/>
            <person name="Jabbari K."/>
            <person name="Zhao M."/>
            <person name="Edger P.P."/>
            <person name="Chelaifa H."/>
            <person name="Tack D."/>
            <person name="Lassalle G."/>
            <person name="Mestiri I."/>
            <person name="Schnel N."/>
            <person name="Le Paslier M.C."/>
            <person name="Fan G."/>
            <person name="Renault V."/>
            <person name="Bayer P.E."/>
            <person name="Golicz A.A."/>
            <person name="Manoli S."/>
            <person name="Lee T.H."/>
            <person name="Thi V.H."/>
            <person name="Chalabi S."/>
            <person name="Hu Q."/>
            <person name="Fan C."/>
            <person name="Tollenaere R."/>
            <person name="Lu Y."/>
            <person name="Battail C."/>
            <person name="Shen J."/>
            <person name="Sidebottom C.H."/>
            <person name="Wang X."/>
            <person name="Canaguier A."/>
            <person name="Chauveau A."/>
            <person name="Berard A."/>
            <person name="Deniot G."/>
            <person name="Guan M."/>
            <person name="Liu Z."/>
            <person name="Sun F."/>
            <person name="Lim Y.P."/>
            <person name="Lyons E."/>
            <person name="Town C.D."/>
            <person name="Bancroft I."/>
            <person name="Wang X."/>
            <person name="Meng J."/>
            <person name="Ma J."/>
            <person name="Pires J.C."/>
            <person name="King G.J."/>
            <person name="Brunel D."/>
            <person name="Delourme R."/>
            <person name="Renard M."/>
            <person name="Aury J.M."/>
            <person name="Adams K.L."/>
            <person name="Batley J."/>
            <person name="Snowdon R.J."/>
            <person name="Tost J."/>
            <person name="Edwards D."/>
            <person name="Zhou Y."/>
            <person name="Hua W."/>
            <person name="Sharpe A.G."/>
            <person name="Paterson A.H."/>
            <person name="Guan C."/>
            <person name="Wincker P."/>
        </authorList>
    </citation>
    <scope>NUCLEOTIDE SEQUENCE [LARGE SCALE GENOMIC DNA]</scope>
    <source>
        <strain evidence="3">cv. Darmor-bzh</strain>
    </source>
</reference>
<keyword evidence="3" id="KW-1185">Reference proteome</keyword>
<sequence>MISRKIDGVGIKTIYTTMPSKLPQPLYDEACPFPQKRLELLTEQAREHGYHQFMEMGAVAYHRAVLFA</sequence>
<evidence type="ECO:0000313" key="1">
    <source>
        <dbReference type="EMBL" id="CAF1921842.1"/>
    </source>
</evidence>
<dbReference type="Proteomes" id="UP001295469">
    <property type="component" value="Chromosome C02"/>
</dbReference>
<reference evidence="1" key="3">
    <citation type="submission" date="2021-01" db="EMBL/GenBank/DDBJ databases">
        <authorList>
            <consortium name="Genoscope - CEA"/>
            <person name="William W."/>
        </authorList>
    </citation>
    <scope>NUCLEOTIDE SEQUENCE</scope>
</reference>
<organism evidence="2 3">
    <name type="scientific">Brassica napus</name>
    <name type="common">Rape</name>
    <dbReference type="NCBI Taxonomy" id="3708"/>
    <lineage>
        <taxon>Eukaryota</taxon>
        <taxon>Viridiplantae</taxon>
        <taxon>Streptophyta</taxon>
        <taxon>Embryophyta</taxon>
        <taxon>Tracheophyta</taxon>
        <taxon>Spermatophyta</taxon>
        <taxon>Magnoliopsida</taxon>
        <taxon>eudicotyledons</taxon>
        <taxon>Gunneridae</taxon>
        <taxon>Pentapetalae</taxon>
        <taxon>rosids</taxon>
        <taxon>malvids</taxon>
        <taxon>Brassicales</taxon>
        <taxon>Brassicaceae</taxon>
        <taxon>Brassiceae</taxon>
        <taxon>Brassica</taxon>
    </lineage>
</organism>
<evidence type="ECO:0000313" key="2">
    <source>
        <dbReference type="EMBL" id="CDY46806.1"/>
    </source>
</evidence>
<protein>
    <submittedName>
        <fullName evidence="1">(rape) hypothetical protein</fullName>
    </submittedName>
    <submittedName>
        <fullName evidence="2">BnaC02g43140D protein</fullName>
    </submittedName>
</protein>
<reference evidence="2" key="2">
    <citation type="submission" date="2014-06" db="EMBL/GenBank/DDBJ databases">
        <authorList>
            <person name="Genoscope - CEA"/>
        </authorList>
    </citation>
    <scope>NUCLEOTIDE SEQUENCE</scope>
</reference>
<dbReference type="AlphaFoldDB" id="A0A078IAA2"/>
<dbReference type="PaxDb" id="3708-A0A078IAA2"/>